<feature type="transmembrane region" description="Helical" evidence="2">
    <location>
        <begin position="176"/>
        <end position="199"/>
    </location>
</feature>
<reference evidence="3" key="1">
    <citation type="submission" date="2023-03" db="EMBL/GenBank/DDBJ databases">
        <title>Massive genome expansion in bonnet fungi (Mycena s.s.) driven by repeated elements and novel gene families across ecological guilds.</title>
        <authorList>
            <consortium name="Lawrence Berkeley National Laboratory"/>
            <person name="Harder C.B."/>
            <person name="Miyauchi S."/>
            <person name="Viragh M."/>
            <person name="Kuo A."/>
            <person name="Thoen E."/>
            <person name="Andreopoulos B."/>
            <person name="Lu D."/>
            <person name="Skrede I."/>
            <person name="Drula E."/>
            <person name="Henrissat B."/>
            <person name="Morin E."/>
            <person name="Kohler A."/>
            <person name="Barry K."/>
            <person name="LaButti K."/>
            <person name="Morin E."/>
            <person name="Salamov A."/>
            <person name="Lipzen A."/>
            <person name="Mereny Z."/>
            <person name="Hegedus B."/>
            <person name="Baldrian P."/>
            <person name="Stursova M."/>
            <person name="Weitz H."/>
            <person name="Taylor A."/>
            <person name="Grigoriev I.V."/>
            <person name="Nagy L.G."/>
            <person name="Martin F."/>
            <person name="Kauserud H."/>
        </authorList>
    </citation>
    <scope>NUCLEOTIDE SEQUENCE</scope>
    <source>
        <strain evidence="3">CBHHK002</strain>
    </source>
</reference>
<accession>A0AAD7ALH8</accession>
<organism evidence="3 4">
    <name type="scientific">Mycena albidolilacea</name>
    <dbReference type="NCBI Taxonomy" id="1033008"/>
    <lineage>
        <taxon>Eukaryota</taxon>
        <taxon>Fungi</taxon>
        <taxon>Dikarya</taxon>
        <taxon>Basidiomycota</taxon>
        <taxon>Agaricomycotina</taxon>
        <taxon>Agaricomycetes</taxon>
        <taxon>Agaricomycetidae</taxon>
        <taxon>Agaricales</taxon>
        <taxon>Marasmiineae</taxon>
        <taxon>Mycenaceae</taxon>
        <taxon>Mycena</taxon>
    </lineage>
</organism>
<keyword evidence="4" id="KW-1185">Reference proteome</keyword>
<feature type="transmembrane region" description="Helical" evidence="2">
    <location>
        <begin position="107"/>
        <end position="126"/>
    </location>
</feature>
<feature type="transmembrane region" description="Helical" evidence="2">
    <location>
        <begin position="23"/>
        <end position="46"/>
    </location>
</feature>
<feature type="transmembrane region" description="Helical" evidence="2">
    <location>
        <begin position="58"/>
        <end position="82"/>
    </location>
</feature>
<comment type="caution">
    <text evidence="3">The sequence shown here is derived from an EMBL/GenBank/DDBJ whole genome shotgun (WGS) entry which is preliminary data.</text>
</comment>
<feature type="transmembrane region" description="Helical" evidence="2">
    <location>
        <begin position="250"/>
        <end position="271"/>
    </location>
</feature>
<protein>
    <submittedName>
        <fullName evidence="3">Uncharacterized protein</fullName>
    </submittedName>
</protein>
<feature type="region of interest" description="Disordered" evidence="1">
    <location>
        <begin position="282"/>
        <end position="354"/>
    </location>
</feature>
<feature type="compositionally biased region" description="Basic and acidic residues" evidence="1">
    <location>
        <begin position="331"/>
        <end position="345"/>
    </location>
</feature>
<keyword evidence="2" id="KW-0812">Transmembrane</keyword>
<evidence type="ECO:0000313" key="3">
    <source>
        <dbReference type="EMBL" id="KAJ7362319.1"/>
    </source>
</evidence>
<feature type="transmembrane region" description="Helical" evidence="2">
    <location>
        <begin position="138"/>
        <end position="164"/>
    </location>
</feature>
<name>A0AAD7ALH8_9AGAR</name>
<dbReference type="Proteomes" id="UP001218218">
    <property type="component" value="Unassembled WGS sequence"/>
</dbReference>
<sequence length="354" mass="39188">MGSPFATQEDAESLWYEQSNYRATHLASVGFGLHIAVFATVTYYTLQMRSAAKGRRTWVFWLAFNSLLFAFGTINLACSVAYNENAWVNDRAYPGGPFNYLVEQGNLPFVTLGNVASILASFLSDGMLLYRAGVLWNFAWYIVVPPALFFIACIVLSILTVVQLALPTVALPQLSLAVWIVLMLLPIWLTILIAGRIFYYRKTMVDILGPEYAKNYTGISAIVIESALPFTIISIILLGLFGDKNTAQNLFIPLMVQFECIAPEMIILRVVKGRAWTRGTMSDEPSEMHFVSPHNPDAQSELASEALGTQSTKSQNNETAGRNRTSLVLLRDGDGEHGEEKKPNSHTDSSLNTV</sequence>
<keyword evidence="2" id="KW-1133">Transmembrane helix</keyword>
<evidence type="ECO:0000313" key="4">
    <source>
        <dbReference type="Proteomes" id="UP001218218"/>
    </source>
</evidence>
<feature type="transmembrane region" description="Helical" evidence="2">
    <location>
        <begin position="219"/>
        <end position="238"/>
    </location>
</feature>
<dbReference type="AlphaFoldDB" id="A0AAD7ALH8"/>
<feature type="compositionally biased region" description="Polar residues" evidence="1">
    <location>
        <begin position="297"/>
        <end position="326"/>
    </location>
</feature>
<evidence type="ECO:0000256" key="1">
    <source>
        <dbReference type="SAM" id="MobiDB-lite"/>
    </source>
</evidence>
<dbReference type="EMBL" id="JARIHO010000004">
    <property type="protein sequence ID" value="KAJ7362319.1"/>
    <property type="molecule type" value="Genomic_DNA"/>
</dbReference>
<evidence type="ECO:0000256" key="2">
    <source>
        <dbReference type="SAM" id="Phobius"/>
    </source>
</evidence>
<keyword evidence="2" id="KW-0472">Membrane</keyword>
<proteinExistence type="predicted"/>
<gene>
    <name evidence="3" type="ORF">DFH08DRAFT_930744</name>
</gene>